<dbReference type="Pfam" id="PF17921">
    <property type="entry name" value="Integrase_H2C2"/>
    <property type="match status" value="1"/>
</dbReference>
<feature type="domain" description="Integrase zinc-binding" evidence="1">
    <location>
        <begin position="20"/>
        <end position="60"/>
    </location>
</feature>
<organism evidence="2 3">
    <name type="scientific">Austropuccinia psidii MF-1</name>
    <dbReference type="NCBI Taxonomy" id="1389203"/>
    <lineage>
        <taxon>Eukaryota</taxon>
        <taxon>Fungi</taxon>
        <taxon>Dikarya</taxon>
        <taxon>Basidiomycota</taxon>
        <taxon>Pucciniomycotina</taxon>
        <taxon>Pucciniomycetes</taxon>
        <taxon>Pucciniales</taxon>
        <taxon>Sphaerophragmiaceae</taxon>
        <taxon>Austropuccinia</taxon>
    </lineage>
</organism>
<reference evidence="2" key="1">
    <citation type="submission" date="2021-03" db="EMBL/GenBank/DDBJ databases">
        <title>Draft genome sequence of rust myrtle Austropuccinia psidii MF-1, a brazilian biotype.</title>
        <authorList>
            <person name="Quecine M.C."/>
            <person name="Pachon D.M.R."/>
            <person name="Bonatelli M.L."/>
            <person name="Correr F.H."/>
            <person name="Franceschini L.M."/>
            <person name="Leite T.F."/>
            <person name="Margarido G.R.A."/>
            <person name="Almeida C.A."/>
            <person name="Ferrarezi J.A."/>
            <person name="Labate C.A."/>
        </authorList>
    </citation>
    <scope>NUCLEOTIDE SEQUENCE</scope>
    <source>
        <strain evidence="2">MF-1</strain>
    </source>
</reference>
<gene>
    <name evidence="2" type="ORF">O181_022663</name>
</gene>
<dbReference type="Proteomes" id="UP000765509">
    <property type="component" value="Unassembled WGS sequence"/>
</dbReference>
<protein>
    <recommendedName>
        <fullName evidence="1">Integrase zinc-binding domain-containing protein</fullName>
    </recommendedName>
</protein>
<dbReference type="Gene3D" id="1.10.340.70">
    <property type="match status" value="1"/>
</dbReference>
<accession>A0A9Q3GWK1</accession>
<dbReference type="InterPro" id="IPR041588">
    <property type="entry name" value="Integrase_H2C2"/>
</dbReference>
<dbReference type="OrthoDB" id="5592268at2759"/>
<name>A0A9Q3GWK1_9BASI</name>
<evidence type="ECO:0000259" key="1">
    <source>
        <dbReference type="Pfam" id="PF17921"/>
    </source>
</evidence>
<dbReference type="GO" id="GO:0003676">
    <property type="term" value="F:nucleic acid binding"/>
    <property type="evidence" value="ECO:0007669"/>
    <property type="project" value="InterPro"/>
</dbReference>
<dbReference type="AlphaFoldDB" id="A0A9Q3GWK1"/>
<evidence type="ECO:0000313" key="3">
    <source>
        <dbReference type="Proteomes" id="UP000765509"/>
    </source>
</evidence>
<dbReference type="Gene3D" id="3.30.420.10">
    <property type="entry name" value="Ribonuclease H-like superfamily/Ribonuclease H"/>
    <property type="match status" value="1"/>
</dbReference>
<proteinExistence type="predicted"/>
<comment type="caution">
    <text evidence="2">The sequence shown here is derived from an EMBL/GenBank/DDBJ whole genome shotgun (WGS) entry which is preliminary data.</text>
</comment>
<dbReference type="InterPro" id="IPR036397">
    <property type="entry name" value="RNaseH_sf"/>
</dbReference>
<evidence type="ECO:0000313" key="2">
    <source>
        <dbReference type="EMBL" id="MBW0482948.1"/>
    </source>
</evidence>
<dbReference type="EMBL" id="AVOT02007011">
    <property type="protein sequence ID" value="MBW0482948.1"/>
    <property type="molecule type" value="Genomic_DNA"/>
</dbReference>
<keyword evidence="3" id="KW-1185">Reference proteome</keyword>
<sequence length="132" mass="15633">MDGILHQGENHTSALIVIERENVPLILQECHDCPYMEHMSEDRKKERIGSKAWWPQWEKDDRNPKFTLELWTNLYDLLGTQLAFSTDYCPKTNELAGMMIQTMEEIIRRFYAYGMEYKDHEGYTYASYPTGL</sequence>